<name>A0A443HHS9_BYSSP</name>
<evidence type="ECO:0000313" key="3">
    <source>
        <dbReference type="Proteomes" id="UP000283841"/>
    </source>
</evidence>
<feature type="chain" id="PRO_5019077505" description="Secreted protein" evidence="1">
    <location>
        <begin position="19"/>
        <end position="74"/>
    </location>
</feature>
<comment type="caution">
    <text evidence="2">The sequence shown here is derived from an EMBL/GenBank/DDBJ whole genome shotgun (WGS) entry which is preliminary data.</text>
</comment>
<dbReference type="GeneID" id="39595220"/>
<evidence type="ECO:0008006" key="4">
    <source>
        <dbReference type="Google" id="ProtNLM"/>
    </source>
</evidence>
<dbReference type="Proteomes" id="UP000283841">
    <property type="component" value="Unassembled WGS sequence"/>
</dbReference>
<proteinExistence type="predicted"/>
<dbReference type="VEuPathDB" id="FungiDB:C8Q69DRAFT_188041"/>
<dbReference type="RefSeq" id="XP_028481026.1">
    <property type="nucleotide sequence ID" value="XM_028625943.1"/>
</dbReference>
<keyword evidence="1" id="KW-0732">Signal</keyword>
<dbReference type="EMBL" id="RCNU01000021">
    <property type="protein sequence ID" value="RWQ91381.1"/>
    <property type="molecule type" value="Genomic_DNA"/>
</dbReference>
<dbReference type="AlphaFoldDB" id="A0A443HHS9"/>
<feature type="signal peptide" evidence="1">
    <location>
        <begin position="1"/>
        <end position="18"/>
    </location>
</feature>
<organism evidence="2 3">
    <name type="scientific">Byssochlamys spectabilis</name>
    <name type="common">Paecilomyces variotii</name>
    <dbReference type="NCBI Taxonomy" id="264951"/>
    <lineage>
        <taxon>Eukaryota</taxon>
        <taxon>Fungi</taxon>
        <taxon>Dikarya</taxon>
        <taxon>Ascomycota</taxon>
        <taxon>Pezizomycotina</taxon>
        <taxon>Eurotiomycetes</taxon>
        <taxon>Eurotiomycetidae</taxon>
        <taxon>Eurotiales</taxon>
        <taxon>Thermoascaceae</taxon>
        <taxon>Paecilomyces</taxon>
    </lineage>
</organism>
<reference evidence="2 3" key="1">
    <citation type="journal article" date="2018" name="Front. Microbiol.">
        <title>Genomic and genetic insights into a cosmopolitan fungus, Paecilomyces variotii (Eurotiales).</title>
        <authorList>
            <person name="Urquhart A.S."/>
            <person name="Mondo S.J."/>
            <person name="Makela M.R."/>
            <person name="Hane J.K."/>
            <person name="Wiebenga A."/>
            <person name="He G."/>
            <person name="Mihaltcheva S."/>
            <person name="Pangilinan J."/>
            <person name="Lipzen A."/>
            <person name="Barry K."/>
            <person name="de Vries R.P."/>
            <person name="Grigoriev I.V."/>
            <person name="Idnurm A."/>
        </authorList>
    </citation>
    <scope>NUCLEOTIDE SEQUENCE [LARGE SCALE GENOMIC DNA]</scope>
    <source>
        <strain evidence="2 3">CBS 101075</strain>
    </source>
</reference>
<protein>
    <recommendedName>
        <fullName evidence="4">Secreted protein</fullName>
    </recommendedName>
</protein>
<keyword evidence="3" id="KW-1185">Reference proteome</keyword>
<sequence length="74" mass="8324">MSGPLIFLLLMSPGAVRRYTTAPALTNGCPDSRLKVEANRAVRQLGSRKLSYFTHRARESKTPCNWTIVYRVQA</sequence>
<evidence type="ECO:0000313" key="2">
    <source>
        <dbReference type="EMBL" id="RWQ91381.1"/>
    </source>
</evidence>
<evidence type="ECO:0000256" key="1">
    <source>
        <dbReference type="SAM" id="SignalP"/>
    </source>
</evidence>
<accession>A0A443HHS9</accession>
<gene>
    <name evidence="2" type="ORF">C8Q69DRAFT_188041</name>
</gene>